<dbReference type="EMBL" id="CAUJNA010003394">
    <property type="protein sequence ID" value="CAJ1401024.1"/>
    <property type="molecule type" value="Genomic_DNA"/>
</dbReference>
<dbReference type="Pfam" id="PF00024">
    <property type="entry name" value="PAN_1"/>
    <property type="match status" value="2"/>
</dbReference>
<dbReference type="Proteomes" id="UP001178507">
    <property type="component" value="Unassembled WGS sequence"/>
</dbReference>
<dbReference type="InterPro" id="IPR003609">
    <property type="entry name" value="Pan_app"/>
</dbReference>
<evidence type="ECO:0000313" key="5">
    <source>
        <dbReference type="EMBL" id="CAJ1401024.1"/>
    </source>
</evidence>
<evidence type="ECO:0000256" key="3">
    <source>
        <dbReference type="SAM" id="MobiDB-lite"/>
    </source>
</evidence>
<comment type="caution">
    <text evidence="5">The sequence shown here is derived from an EMBL/GenBank/DDBJ whole genome shotgun (WGS) entry which is preliminary data.</text>
</comment>
<protein>
    <recommendedName>
        <fullName evidence="4">Apple domain-containing protein</fullName>
    </recommendedName>
</protein>
<evidence type="ECO:0000256" key="1">
    <source>
        <dbReference type="ARBA" id="ARBA00022737"/>
    </source>
</evidence>
<dbReference type="Gene3D" id="3.50.4.10">
    <property type="entry name" value="Hepatocyte Growth Factor"/>
    <property type="match status" value="2"/>
</dbReference>
<accession>A0AA36J8F4</accession>
<evidence type="ECO:0000256" key="2">
    <source>
        <dbReference type="ARBA" id="ARBA00023157"/>
    </source>
</evidence>
<dbReference type="GO" id="GO:0006508">
    <property type="term" value="P:proteolysis"/>
    <property type="evidence" value="ECO:0007669"/>
    <property type="project" value="InterPro"/>
</dbReference>
<name>A0AA36J8F4_9DINO</name>
<reference evidence="5" key="1">
    <citation type="submission" date="2023-08" db="EMBL/GenBank/DDBJ databases">
        <authorList>
            <person name="Chen Y."/>
            <person name="Shah S."/>
            <person name="Dougan E. K."/>
            <person name="Thang M."/>
            <person name="Chan C."/>
        </authorList>
    </citation>
    <scope>NUCLEOTIDE SEQUENCE</scope>
</reference>
<dbReference type="AlphaFoldDB" id="A0AA36J8F4"/>
<organism evidence="5 6">
    <name type="scientific">Effrenium voratum</name>
    <dbReference type="NCBI Taxonomy" id="2562239"/>
    <lineage>
        <taxon>Eukaryota</taxon>
        <taxon>Sar</taxon>
        <taxon>Alveolata</taxon>
        <taxon>Dinophyceae</taxon>
        <taxon>Suessiales</taxon>
        <taxon>Symbiodiniaceae</taxon>
        <taxon>Effrenium</taxon>
    </lineage>
</organism>
<keyword evidence="1" id="KW-0677">Repeat</keyword>
<dbReference type="GO" id="GO:0005576">
    <property type="term" value="C:extracellular region"/>
    <property type="evidence" value="ECO:0007669"/>
    <property type="project" value="InterPro"/>
</dbReference>
<feature type="domain" description="Apple" evidence="4">
    <location>
        <begin position="642"/>
        <end position="705"/>
    </location>
</feature>
<keyword evidence="2" id="KW-1015">Disulfide bond</keyword>
<dbReference type="InterPro" id="IPR000177">
    <property type="entry name" value="Apple"/>
</dbReference>
<sequence>MRLFTAKGSASSLPQPFPAESGVFILSERYSISRMKQVNVFLFLAASTIVEAAKVHTLDSAIRSIYVGAGGQSEVSYRPSEEDIQYVLSHAREGGDGLSRIEVSRIRAKDPVTGEEFDDVFVNESFAEGRSICQDESENFTPSVAVLETARRLRDSEHGLLLAAAVSAYVDLAEYFGQEIYHMEAPVGSEEPMAEPQKTLVERLSQDWSEQLNAVLAGSGRTPCPNTAEWLLFCMKKTTCLLERAAEGDPHGITPGRMATYLEVAKEVEDHFEEFAIQAQMGLPHMPDLCEGEEQSTEMPAVLMQLKAESGAGQRLGRAVGAVVHTLRASQRTAQALEDHSRLHLLESSFFTHTWKKACELIGCKTSSFVDIMDASAGHTAELVDVNASWHAVKTHHVAFMQFRTSVWKAMNASNAFHENFTSFIYEPGRAHGAKRTDPIYKEAGDVLSTALALRRNNDNGKGIKRSGWWCFSWRASATGAYGKKFPKPESVWGVVAGFKMITGSTASLTYLMSGKKPTVDLKTSVGLTIGYVPQLSSVAGVRAGVSVGGTVALGADSFKMSISLGLGMSAATGLVHHSFCGGPQSIPTPIGDIKCGGSVAASFTLFCKSFDFLSGDNSASMDDPCATGSKVHVQNHRRRRRWHYDMPGQSRTVEAKAEYCRERCNKVSGCAHYSYWKNGGCHLQNWDSHTEKKNDAKTGSPICCAMGQTRFEYEGGHRRRRNLDMPGRERSTEDVMEKCQQRCQRVNGCHHFTYWTNGGCHLSGAGAVAKPDSSRRRPTVAGKPHCDES</sequence>
<keyword evidence="6" id="KW-1185">Reference proteome</keyword>
<feature type="region of interest" description="Disordered" evidence="3">
    <location>
        <begin position="768"/>
        <end position="790"/>
    </location>
</feature>
<proteinExistence type="predicted"/>
<dbReference type="SMART" id="SM00223">
    <property type="entry name" value="APPLE"/>
    <property type="match status" value="2"/>
</dbReference>
<gene>
    <name evidence="5" type="ORF">EVOR1521_LOCUS24244</name>
</gene>
<evidence type="ECO:0000259" key="4">
    <source>
        <dbReference type="SMART" id="SM00223"/>
    </source>
</evidence>
<evidence type="ECO:0000313" key="6">
    <source>
        <dbReference type="Proteomes" id="UP001178507"/>
    </source>
</evidence>
<feature type="domain" description="Apple" evidence="4">
    <location>
        <begin position="721"/>
        <end position="787"/>
    </location>
</feature>